<dbReference type="RefSeq" id="WP_107726311.1">
    <property type="nucleotide sequence ID" value="NZ_PZZP01000001.1"/>
</dbReference>
<feature type="domain" description="Four-carbon acid sugar kinase nucleotide binding" evidence="8">
    <location>
        <begin position="300"/>
        <end position="464"/>
    </location>
</feature>
<sequence>MRQAEEVIASYPPADTIAIQQLWEETYPSLDHKVIVLDDDPTGVQTVHGVSVYTDWEESTIEQGFLESASLFFILTNSRSFSAKKTEQVHRDIAHRVERIAAKLKQPYLLISRSDSTLRGHYPLETAVMKETIEHSSGQRIDGEILIPFFQEGGRLTIDNIHYVQQDEQLIPAGETEFAKDRTFGFQASHLGAWIEEKTKGAYKQEEVTYISLSSLRRLAIEEITEQLLAISHFGKVVVNALEEADITVFSIALIKALAQGKRFLFRTAATFTKVIGGISSRPLLERSDLIEADSANGGLIIVGSHVQKTTQQLEALKRLSSLHFIPFNSHLVLQPEAFAAEVSRVRTEAEKQVSKGVTTVIYTQRERLDLGENRQEEELALSVKISDAVTQIVREFAVRPSYVIAKGGITSSDVGTKGLCVKRATVRGQIEPGIPVWETGAESTFPFIPYVIFPGNVGTADTLKVVVEKLEQH</sequence>
<gene>
    <name evidence="9" type="ORF">C8J48_1988</name>
</gene>
<evidence type="ECO:0000256" key="1">
    <source>
        <dbReference type="ARBA" id="ARBA00005715"/>
    </source>
</evidence>
<keyword evidence="2" id="KW-0808">Transferase</keyword>
<dbReference type="SUPFAM" id="SSF142764">
    <property type="entry name" value="YgbK-like"/>
    <property type="match status" value="1"/>
</dbReference>
<accession>A0A2T4ZBU8</accession>
<keyword evidence="10" id="KW-1185">Reference proteome</keyword>
<keyword evidence="6" id="KW-0119">Carbohydrate metabolism</keyword>
<evidence type="ECO:0000313" key="9">
    <source>
        <dbReference type="EMBL" id="PTM59373.1"/>
    </source>
</evidence>
<dbReference type="InterPro" id="IPR010737">
    <property type="entry name" value="4-carb_acid_sugar_kinase_N"/>
</dbReference>
<dbReference type="GO" id="GO:0005524">
    <property type="term" value="F:ATP binding"/>
    <property type="evidence" value="ECO:0007669"/>
    <property type="project" value="UniProtKB-KW"/>
</dbReference>
<evidence type="ECO:0000256" key="6">
    <source>
        <dbReference type="ARBA" id="ARBA00023277"/>
    </source>
</evidence>
<dbReference type="OrthoDB" id="153193at2"/>
<dbReference type="AlphaFoldDB" id="A0A2T4ZBU8"/>
<dbReference type="Gene3D" id="3.40.50.10840">
    <property type="entry name" value="Putative sugar-binding, N-terminal domain"/>
    <property type="match status" value="1"/>
</dbReference>
<dbReference type="Gene3D" id="3.40.980.20">
    <property type="entry name" value="Four-carbon acid sugar kinase, nucleotide binding domain"/>
    <property type="match status" value="1"/>
</dbReference>
<dbReference type="InterPro" id="IPR042213">
    <property type="entry name" value="NBD_C_sf"/>
</dbReference>
<dbReference type="GO" id="GO:0016301">
    <property type="term" value="F:kinase activity"/>
    <property type="evidence" value="ECO:0007669"/>
    <property type="project" value="UniProtKB-KW"/>
</dbReference>
<dbReference type="Pfam" id="PF17042">
    <property type="entry name" value="NBD_C"/>
    <property type="match status" value="1"/>
</dbReference>
<keyword evidence="4" id="KW-0418">Kinase</keyword>
<dbReference type="InterPro" id="IPR037051">
    <property type="entry name" value="4-carb_acid_sugar_kinase_N_sf"/>
</dbReference>
<proteinExistence type="inferred from homology"/>
<dbReference type="Proteomes" id="UP000241639">
    <property type="component" value="Unassembled WGS sequence"/>
</dbReference>
<keyword evidence="3" id="KW-0547">Nucleotide-binding</keyword>
<evidence type="ECO:0000313" key="10">
    <source>
        <dbReference type="Proteomes" id="UP000241639"/>
    </source>
</evidence>
<evidence type="ECO:0000256" key="5">
    <source>
        <dbReference type="ARBA" id="ARBA00022840"/>
    </source>
</evidence>
<name>A0A2T4ZBU8_9BACL</name>
<dbReference type="InterPro" id="IPR031475">
    <property type="entry name" value="NBD_C"/>
</dbReference>
<comment type="similarity">
    <text evidence="1">Belongs to the four-carbon acid sugar kinase family.</text>
</comment>
<comment type="caution">
    <text evidence="9">The sequence shown here is derived from an EMBL/GenBank/DDBJ whole genome shotgun (WGS) entry which is preliminary data.</text>
</comment>
<evidence type="ECO:0000256" key="3">
    <source>
        <dbReference type="ARBA" id="ARBA00022741"/>
    </source>
</evidence>
<reference evidence="9 10" key="1">
    <citation type="submission" date="2018-04" db="EMBL/GenBank/DDBJ databases">
        <title>Genomic Encyclopedia of Archaeal and Bacterial Type Strains, Phase II (KMG-II): from individual species to whole genera.</title>
        <authorList>
            <person name="Goeker M."/>
        </authorList>
    </citation>
    <scope>NUCLEOTIDE SEQUENCE [LARGE SCALE GENOMIC DNA]</scope>
    <source>
        <strain evidence="9 10">DSM 45169</strain>
    </source>
</reference>
<evidence type="ECO:0000259" key="8">
    <source>
        <dbReference type="Pfam" id="PF17042"/>
    </source>
</evidence>
<feature type="domain" description="Four-carbon acid sugar kinase N-terminal" evidence="7">
    <location>
        <begin position="35"/>
        <end position="274"/>
    </location>
</feature>
<evidence type="ECO:0000259" key="7">
    <source>
        <dbReference type="Pfam" id="PF07005"/>
    </source>
</evidence>
<evidence type="ECO:0000256" key="4">
    <source>
        <dbReference type="ARBA" id="ARBA00022777"/>
    </source>
</evidence>
<protein>
    <submittedName>
        <fullName evidence="9">Uncharacterized protein YgbK (DUF1537 family)</fullName>
    </submittedName>
</protein>
<evidence type="ECO:0000256" key="2">
    <source>
        <dbReference type="ARBA" id="ARBA00022679"/>
    </source>
</evidence>
<dbReference type="Pfam" id="PF07005">
    <property type="entry name" value="SBD_N"/>
    <property type="match status" value="1"/>
</dbReference>
<organism evidence="9 10">
    <name type="scientific">Desmospora activa DSM 45169</name>
    <dbReference type="NCBI Taxonomy" id="1121389"/>
    <lineage>
        <taxon>Bacteria</taxon>
        <taxon>Bacillati</taxon>
        <taxon>Bacillota</taxon>
        <taxon>Bacilli</taxon>
        <taxon>Bacillales</taxon>
        <taxon>Thermoactinomycetaceae</taxon>
        <taxon>Desmospora</taxon>
    </lineage>
</organism>
<keyword evidence="5" id="KW-0067">ATP-binding</keyword>
<dbReference type="EMBL" id="PZZP01000001">
    <property type="protein sequence ID" value="PTM59373.1"/>
    <property type="molecule type" value="Genomic_DNA"/>
</dbReference>